<dbReference type="EMBL" id="MGDT01000007">
    <property type="protein sequence ID" value="OGL66361.1"/>
    <property type="molecule type" value="Genomic_DNA"/>
</dbReference>
<feature type="compositionally biased region" description="Basic and acidic residues" evidence="1">
    <location>
        <begin position="51"/>
        <end position="68"/>
    </location>
</feature>
<organism evidence="2 3">
    <name type="scientific">Candidatus Uhrbacteria bacterium RIFCSPHIGHO2_01_FULL_63_20</name>
    <dbReference type="NCBI Taxonomy" id="1802385"/>
    <lineage>
        <taxon>Bacteria</taxon>
        <taxon>Candidatus Uhriibacteriota</taxon>
    </lineage>
</organism>
<reference evidence="2 3" key="1">
    <citation type="journal article" date="2016" name="Nat. Commun.">
        <title>Thousands of microbial genomes shed light on interconnected biogeochemical processes in an aquifer system.</title>
        <authorList>
            <person name="Anantharaman K."/>
            <person name="Brown C.T."/>
            <person name="Hug L.A."/>
            <person name="Sharon I."/>
            <person name="Castelle C.J."/>
            <person name="Probst A.J."/>
            <person name="Thomas B.C."/>
            <person name="Singh A."/>
            <person name="Wilkins M.J."/>
            <person name="Karaoz U."/>
            <person name="Brodie E.L."/>
            <person name="Williams K.H."/>
            <person name="Hubbard S.S."/>
            <person name="Banfield J.F."/>
        </authorList>
    </citation>
    <scope>NUCLEOTIDE SEQUENCE [LARGE SCALE GENOMIC DNA]</scope>
</reference>
<evidence type="ECO:0000313" key="3">
    <source>
        <dbReference type="Proteomes" id="UP000177885"/>
    </source>
</evidence>
<accession>A0A1F7TK55</accession>
<dbReference type="AlphaFoldDB" id="A0A1F7TK55"/>
<evidence type="ECO:0000313" key="2">
    <source>
        <dbReference type="EMBL" id="OGL66361.1"/>
    </source>
</evidence>
<dbReference type="Proteomes" id="UP000177885">
    <property type="component" value="Unassembled WGS sequence"/>
</dbReference>
<name>A0A1F7TK55_9BACT</name>
<protein>
    <submittedName>
        <fullName evidence="2">Uncharacterized protein</fullName>
    </submittedName>
</protein>
<gene>
    <name evidence="2" type="ORF">A2856_01535</name>
</gene>
<dbReference type="STRING" id="1802385.A2856_01535"/>
<feature type="region of interest" description="Disordered" evidence="1">
    <location>
        <begin position="51"/>
        <end position="71"/>
    </location>
</feature>
<proteinExistence type="predicted"/>
<sequence>MSDTARLQELLNEIRTKKRRAKEIKQAFKDELAQHERFAKVKEELETLKAERKSIENSVREGSPKESAELEDLATEIKADEELLSDLAMNLIMKNETVELVDEEMNRYVPELVVKFKKDGFSTSKES</sequence>
<evidence type="ECO:0000256" key="1">
    <source>
        <dbReference type="SAM" id="MobiDB-lite"/>
    </source>
</evidence>
<comment type="caution">
    <text evidence="2">The sequence shown here is derived from an EMBL/GenBank/DDBJ whole genome shotgun (WGS) entry which is preliminary data.</text>
</comment>